<dbReference type="GO" id="GO:0008836">
    <property type="term" value="F:diaminopimelate decarboxylase activity"/>
    <property type="evidence" value="ECO:0007669"/>
    <property type="project" value="UniProtKB-EC"/>
</dbReference>
<keyword evidence="6" id="KW-0028">Amino-acid biosynthesis</keyword>
<dbReference type="Gene3D" id="3.20.20.10">
    <property type="entry name" value="Alanine racemase"/>
    <property type="match status" value="1"/>
</dbReference>
<dbReference type="SUPFAM" id="SSF50621">
    <property type="entry name" value="Alanine racemase C-terminal domain-like"/>
    <property type="match status" value="1"/>
</dbReference>
<dbReference type="PANTHER" id="PTHR43727:SF2">
    <property type="entry name" value="GROUP IV DECARBOXYLASE"/>
    <property type="match status" value="1"/>
</dbReference>
<comment type="catalytic activity">
    <reaction evidence="6 8">
        <text>meso-2,6-diaminopimelate + H(+) = L-lysine + CO2</text>
        <dbReference type="Rhea" id="RHEA:15101"/>
        <dbReference type="ChEBI" id="CHEBI:15378"/>
        <dbReference type="ChEBI" id="CHEBI:16526"/>
        <dbReference type="ChEBI" id="CHEBI:32551"/>
        <dbReference type="ChEBI" id="CHEBI:57791"/>
        <dbReference type="EC" id="4.1.1.20"/>
    </reaction>
</comment>
<name>A0ABW3TR61_9MICO</name>
<comment type="similarity">
    <text evidence="6">Belongs to the Orn/Lys/Arg decarboxylase class-II family. LysA subfamily.</text>
</comment>
<dbReference type="HAMAP" id="MF_02120">
    <property type="entry name" value="LysA"/>
    <property type="match status" value="1"/>
</dbReference>
<dbReference type="NCBIfam" id="TIGR01048">
    <property type="entry name" value="lysA"/>
    <property type="match status" value="1"/>
</dbReference>
<comment type="subunit">
    <text evidence="6">Homodimer.</text>
</comment>
<dbReference type="InterPro" id="IPR009006">
    <property type="entry name" value="Ala_racemase/Decarboxylase_C"/>
</dbReference>
<feature type="binding site" evidence="6">
    <location>
        <begin position="298"/>
        <end position="301"/>
    </location>
    <ligand>
        <name>pyridoxal 5'-phosphate</name>
        <dbReference type="ChEBI" id="CHEBI:597326"/>
    </ligand>
</feature>
<protein>
    <recommendedName>
        <fullName evidence="6 7">Diaminopimelate decarboxylase</fullName>
        <shortName evidence="6">DAP decarboxylase</shortName>
        <shortName evidence="6">DAPDC</shortName>
        <ecNumber evidence="6 7">4.1.1.20</ecNumber>
    </recommendedName>
</protein>
<feature type="modified residue" description="N6-(pyridoxal phosphate)lysine" evidence="6">
    <location>
        <position position="90"/>
    </location>
</feature>
<dbReference type="SUPFAM" id="SSF51419">
    <property type="entry name" value="PLP-binding barrel"/>
    <property type="match status" value="1"/>
</dbReference>
<comment type="caution">
    <text evidence="6">Lacks conserved residue(s) required for the propagation of feature annotation.</text>
</comment>
<organism evidence="10 11">
    <name type="scientific">Leucobacter albus</name>
    <dbReference type="NCBI Taxonomy" id="272210"/>
    <lineage>
        <taxon>Bacteria</taxon>
        <taxon>Bacillati</taxon>
        <taxon>Actinomycetota</taxon>
        <taxon>Actinomycetes</taxon>
        <taxon>Micrococcales</taxon>
        <taxon>Microbacteriaceae</taxon>
        <taxon>Leucobacter</taxon>
    </lineage>
</organism>
<comment type="pathway">
    <text evidence="6 8">Amino-acid biosynthesis; L-lysine biosynthesis via DAP pathway; L-lysine from DL-2,6-diaminopimelate: step 1/1.</text>
</comment>
<dbReference type="Proteomes" id="UP001597181">
    <property type="component" value="Unassembled WGS sequence"/>
</dbReference>
<evidence type="ECO:0000256" key="5">
    <source>
        <dbReference type="ARBA" id="ARBA00023239"/>
    </source>
</evidence>
<comment type="caution">
    <text evidence="10">The sequence shown here is derived from an EMBL/GenBank/DDBJ whole genome shotgun (WGS) entry which is preliminary data.</text>
</comment>
<evidence type="ECO:0000256" key="4">
    <source>
        <dbReference type="ARBA" id="ARBA00023154"/>
    </source>
</evidence>
<evidence type="ECO:0000256" key="8">
    <source>
        <dbReference type="RuleBase" id="RU003738"/>
    </source>
</evidence>
<feature type="binding site" evidence="6">
    <location>
        <position position="368"/>
    </location>
    <ligand>
        <name>substrate</name>
    </ligand>
</feature>
<comment type="cofactor">
    <cofactor evidence="1 6 8">
        <name>pyridoxal 5'-phosphate</name>
        <dbReference type="ChEBI" id="CHEBI:597326"/>
    </cofactor>
</comment>
<keyword evidence="3 6" id="KW-0663">Pyridoxal phosphate</keyword>
<evidence type="ECO:0000256" key="1">
    <source>
        <dbReference type="ARBA" id="ARBA00001933"/>
    </source>
</evidence>
<dbReference type="InterPro" id="IPR022644">
    <property type="entry name" value="De-COase2_N"/>
</dbReference>
<keyword evidence="2 6" id="KW-0210">Decarboxylase</keyword>
<comment type="function">
    <text evidence="6">Specifically catalyzes the decarboxylation of meso-diaminopimelate (meso-DAP) to L-lysine.</text>
</comment>
<accession>A0ABW3TR61</accession>
<reference evidence="11" key="1">
    <citation type="journal article" date="2019" name="Int. J. Syst. Evol. Microbiol.">
        <title>The Global Catalogue of Microorganisms (GCM) 10K type strain sequencing project: providing services to taxonomists for standard genome sequencing and annotation.</title>
        <authorList>
            <consortium name="The Broad Institute Genomics Platform"/>
            <consortium name="The Broad Institute Genome Sequencing Center for Infectious Disease"/>
            <person name="Wu L."/>
            <person name="Ma J."/>
        </authorList>
    </citation>
    <scope>NUCLEOTIDE SEQUENCE [LARGE SCALE GENOMIC DNA]</scope>
    <source>
        <strain evidence="11">CCUG 50213</strain>
    </source>
</reference>
<dbReference type="CDD" id="cd06828">
    <property type="entry name" value="PLPDE_III_DapDC"/>
    <property type="match status" value="1"/>
</dbReference>
<evidence type="ECO:0000313" key="10">
    <source>
        <dbReference type="EMBL" id="MFD1203165.1"/>
    </source>
</evidence>
<feature type="binding site" evidence="6">
    <location>
        <position position="260"/>
    </location>
    <ligand>
        <name>pyridoxal 5'-phosphate</name>
        <dbReference type="ChEBI" id="CHEBI:597326"/>
    </ligand>
</feature>
<evidence type="ECO:0000256" key="6">
    <source>
        <dbReference type="HAMAP-Rule" id="MF_02120"/>
    </source>
</evidence>
<dbReference type="Pfam" id="PF02784">
    <property type="entry name" value="Orn_Arg_deC_N"/>
    <property type="match status" value="1"/>
</dbReference>
<dbReference type="PRINTS" id="PR01179">
    <property type="entry name" value="ODADCRBXLASE"/>
</dbReference>
<dbReference type="RefSeq" id="WP_343961483.1">
    <property type="nucleotide sequence ID" value="NZ_BAAAKZ010000012.1"/>
</dbReference>
<sequence length="448" mass="47756">MTQTPPVHPTASTAQGQTPFDRLRRILPEESGVNDKGELTIGGVSVRALADEFGTPLHIFDEHGLRRQMRSLVQGLRERWPNSEVLFASKSMPIVAVYAIAASEGMSIDVAGLGELRLAIEAGVPGDRIYMHGNAKSDEEIALAVAHGVGTVIIDGTDDIARLDAALAVGQTQRILLRVIPNIDADTHATQATGGETSKFGVTFDQIAEIAKLVSHNSKIELVGLHVHIGSQILETEPFAEAVRRVTSLGEFPVYDVGGGLGVNYTPTDHAPTVEEYLDAVVAAARGLLPADTKLIIEPGRSTVARAGVTAYSVVTTKQTGRRFVAINGGMADHLDTALTGQQYSPILADRPTAMPDTIAQLVGRQCESGDLFVDNAHLPHPQIGDIVVLAATGAYAYTLTNNYNGALRPAVVFVGGGEARLAVERESLDDLLRLHRVAAEHDWSTQI</sequence>
<gene>
    <name evidence="6 10" type="primary">lysA</name>
    <name evidence="10" type="ORF">ACFQ3U_14800</name>
</gene>
<dbReference type="EC" id="4.1.1.20" evidence="6 7"/>
<feature type="binding site" evidence="6">
    <location>
        <position position="396"/>
    </location>
    <ligand>
        <name>pyridoxal 5'-phosphate</name>
        <dbReference type="ChEBI" id="CHEBI:597326"/>
    </ligand>
</feature>
<dbReference type="InterPro" id="IPR000183">
    <property type="entry name" value="Orn/DAP/Arg_de-COase"/>
</dbReference>
<evidence type="ECO:0000259" key="9">
    <source>
        <dbReference type="Pfam" id="PF02784"/>
    </source>
</evidence>
<feature type="domain" description="Orn/DAP/Arg decarboxylase 2 N-terminal" evidence="9">
    <location>
        <begin position="69"/>
        <end position="305"/>
    </location>
</feature>
<dbReference type="InterPro" id="IPR002986">
    <property type="entry name" value="DAP_deCOOHase_LysA"/>
</dbReference>
<evidence type="ECO:0000256" key="7">
    <source>
        <dbReference type="NCBIfam" id="TIGR01048"/>
    </source>
</evidence>
<dbReference type="InterPro" id="IPR029066">
    <property type="entry name" value="PLP-binding_barrel"/>
</dbReference>
<evidence type="ECO:0000313" key="11">
    <source>
        <dbReference type="Proteomes" id="UP001597181"/>
    </source>
</evidence>
<dbReference type="PRINTS" id="PR01181">
    <property type="entry name" value="DAPDCRBXLASE"/>
</dbReference>
<dbReference type="EMBL" id="JBHTLY010000009">
    <property type="protein sequence ID" value="MFD1203165.1"/>
    <property type="molecule type" value="Genomic_DNA"/>
</dbReference>
<dbReference type="PANTHER" id="PTHR43727">
    <property type="entry name" value="DIAMINOPIMELATE DECARBOXYLASE"/>
    <property type="match status" value="1"/>
</dbReference>
<proteinExistence type="inferred from homology"/>
<evidence type="ECO:0000256" key="2">
    <source>
        <dbReference type="ARBA" id="ARBA00022793"/>
    </source>
</evidence>
<feature type="binding site" evidence="6">
    <location>
        <position position="301"/>
    </location>
    <ligand>
        <name>substrate</name>
    </ligand>
</feature>
<feature type="binding site" evidence="6">
    <location>
        <position position="396"/>
    </location>
    <ligand>
        <name>substrate</name>
    </ligand>
</feature>
<keyword evidence="11" id="KW-1185">Reference proteome</keyword>
<evidence type="ECO:0000256" key="3">
    <source>
        <dbReference type="ARBA" id="ARBA00022898"/>
    </source>
</evidence>
<dbReference type="Gene3D" id="2.40.37.10">
    <property type="entry name" value="Lyase, Ornithine Decarboxylase, Chain A, domain 1"/>
    <property type="match status" value="1"/>
</dbReference>
<keyword evidence="5 6" id="KW-0456">Lyase</keyword>
<keyword evidence="4 6" id="KW-0457">Lysine biosynthesis</keyword>